<dbReference type="Proteomes" id="UP001152049">
    <property type="component" value="Unassembled WGS sequence"/>
</dbReference>
<comment type="caution">
    <text evidence="1">The sequence shown here is derived from an EMBL/GenBank/DDBJ whole genome shotgun (WGS) entry which is preliminary data.</text>
</comment>
<organism evidence="1 2">
    <name type="scientific">Fusarium torreyae</name>
    <dbReference type="NCBI Taxonomy" id="1237075"/>
    <lineage>
        <taxon>Eukaryota</taxon>
        <taxon>Fungi</taxon>
        <taxon>Dikarya</taxon>
        <taxon>Ascomycota</taxon>
        <taxon>Pezizomycotina</taxon>
        <taxon>Sordariomycetes</taxon>
        <taxon>Hypocreomycetidae</taxon>
        <taxon>Hypocreales</taxon>
        <taxon>Nectriaceae</taxon>
        <taxon>Fusarium</taxon>
    </lineage>
</organism>
<dbReference type="OrthoDB" id="5084071at2759"/>
<reference evidence="1" key="1">
    <citation type="submission" date="2022-09" db="EMBL/GenBank/DDBJ databases">
        <title>Fusarium specimens isolated from Avocado Roots.</title>
        <authorList>
            <person name="Stajich J."/>
            <person name="Roper C."/>
            <person name="Heimlech-Rivalta G."/>
        </authorList>
    </citation>
    <scope>NUCLEOTIDE SEQUENCE</scope>
    <source>
        <strain evidence="1">CF00136</strain>
    </source>
</reference>
<proteinExistence type="predicted"/>
<accession>A0A9W8RS05</accession>
<dbReference type="AlphaFoldDB" id="A0A9W8RS05"/>
<gene>
    <name evidence="1" type="ORF">NW762_012300</name>
</gene>
<evidence type="ECO:0000313" key="1">
    <source>
        <dbReference type="EMBL" id="KAJ4249445.1"/>
    </source>
</evidence>
<sequence>MCKQVYRKYDCTKCQRRIRDQEWITHCDLAKAGKGDKCETDVDFATVYVPADECQTCEMHKAMEEHVAAEKEKEKKSKSKCEGS</sequence>
<dbReference type="EMBL" id="JAOQAZ010000033">
    <property type="protein sequence ID" value="KAJ4249445.1"/>
    <property type="molecule type" value="Genomic_DNA"/>
</dbReference>
<protein>
    <submittedName>
        <fullName evidence="1">Uncharacterized protein</fullName>
    </submittedName>
</protein>
<name>A0A9W8RS05_9HYPO</name>
<evidence type="ECO:0000313" key="2">
    <source>
        <dbReference type="Proteomes" id="UP001152049"/>
    </source>
</evidence>
<keyword evidence="2" id="KW-1185">Reference proteome</keyword>